<dbReference type="EMBL" id="LAZR01009548">
    <property type="protein sequence ID" value="KKM71961.1"/>
    <property type="molecule type" value="Genomic_DNA"/>
</dbReference>
<name>A0A0F9KB97_9ZZZZ</name>
<proteinExistence type="predicted"/>
<protein>
    <submittedName>
        <fullName evidence="1">Uncharacterized protein</fullName>
    </submittedName>
</protein>
<sequence length="81" mass="8593">MATKIMQPDPLGIIGKDIIVPQKTGTGIVESFFDDGQGGYYVVVFFGGMTAQGALERLFITPEFLSDAHGVQILGEGDNDG</sequence>
<organism evidence="1">
    <name type="scientific">marine sediment metagenome</name>
    <dbReference type="NCBI Taxonomy" id="412755"/>
    <lineage>
        <taxon>unclassified sequences</taxon>
        <taxon>metagenomes</taxon>
        <taxon>ecological metagenomes</taxon>
    </lineage>
</organism>
<gene>
    <name evidence="1" type="ORF">LCGC14_1425320</name>
</gene>
<accession>A0A0F9KB97</accession>
<evidence type="ECO:0000313" key="1">
    <source>
        <dbReference type="EMBL" id="KKM71961.1"/>
    </source>
</evidence>
<reference evidence="1" key="1">
    <citation type="journal article" date="2015" name="Nature">
        <title>Complex archaea that bridge the gap between prokaryotes and eukaryotes.</title>
        <authorList>
            <person name="Spang A."/>
            <person name="Saw J.H."/>
            <person name="Jorgensen S.L."/>
            <person name="Zaremba-Niedzwiedzka K."/>
            <person name="Martijn J."/>
            <person name="Lind A.E."/>
            <person name="van Eijk R."/>
            <person name="Schleper C."/>
            <person name="Guy L."/>
            <person name="Ettema T.J."/>
        </authorList>
    </citation>
    <scope>NUCLEOTIDE SEQUENCE</scope>
</reference>
<comment type="caution">
    <text evidence="1">The sequence shown here is derived from an EMBL/GenBank/DDBJ whole genome shotgun (WGS) entry which is preliminary data.</text>
</comment>
<dbReference type="AlphaFoldDB" id="A0A0F9KB97"/>